<proteinExistence type="predicted"/>
<dbReference type="Gene3D" id="1.10.10.10">
    <property type="entry name" value="Winged helix-like DNA-binding domain superfamily/Winged helix DNA-binding domain"/>
    <property type="match status" value="1"/>
</dbReference>
<keyword evidence="8" id="KW-1185">Reference proteome</keyword>
<evidence type="ECO:0000313" key="7">
    <source>
        <dbReference type="EMBL" id="MEJ5943876.1"/>
    </source>
</evidence>
<gene>
    <name evidence="7" type="ORF">WDZ17_01025</name>
</gene>
<keyword evidence="5" id="KW-0804">Transcription</keyword>
<dbReference type="SUPFAM" id="SSF46785">
    <property type="entry name" value="Winged helix' DNA-binding domain"/>
    <property type="match status" value="1"/>
</dbReference>
<accession>A0ABU8RFS6</accession>
<dbReference type="InterPro" id="IPR036388">
    <property type="entry name" value="WH-like_DNA-bd_sf"/>
</dbReference>
<dbReference type="PANTHER" id="PTHR33164:SF5">
    <property type="entry name" value="ORGANIC HYDROPEROXIDE RESISTANCE TRANSCRIPTIONAL REGULATOR"/>
    <property type="match status" value="1"/>
</dbReference>
<evidence type="ECO:0000313" key="8">
    <source>
        <dbReference type="Proteomes" id="UP001387100"/>
    </source>
</evidence>
<dbReference type="InterPro" id="IPR000835">
    <property type="entry name" value="HTH_MarR-typ"/>
</dbReference>
<comment type="caution">
    <text evidence="7">The sequence shown here is derived from an EMBL/GenBank/DDBJ whole genome shotgun (WGS) entry which is preliminary data.</text>
</comment>
<dbReference type="PANTHER" id="PTHR33164">
    <property type="entry name" value="TRANSCRIPTIONAL REGULATOR, MARR FAMILY"/>
    <property type="match status" value="1"/>
</dbReference>
<dbReference type="Proteomes" id="UP001387100">
    <property type="component" value="Unassembled WGS sequence"/>
</dbReference>
<dbReference type="Pfam" id="PF22381">
    <property type="entry name" value="Staph_reg_Sar_Rot"/>
    <property type="match status" value="1"/>
</dbReference>
<dbReference type="InterPro" id="IPR039422">
    <property type="entry name" value="MarR/SlyA-like"/>
</dbReference>
<dbReference type="EMBL" id="JBBIAA010000001">
    <property type="protein sequence ID" value="MEJ5943876.1"/>
    <property type="molecule type" value="Genomic_DNA"/>
</dbReference>
<protein>
    <submittedName>
        <fullName evidence="7">MarR family transcriptional regulator</fullName>
    </submittedName>
</protein>
<evidence type="ECO:0000256" key="3">
    <source>
        <dbReference type="ARBA" id="ARBA00023015"/>
    </source>
</evidence>
<dbReference type="SMART" id="SM00347">
    <property type="entry name" value="HTH_MARR"/>
    <property type="match status" value="1"/>
</dbReference>
<sequence length="159" mass="16961">MGTTVGTTTGTDVPVDQRLCLALYQASHAMDATYRVLLEGYGLTYPQYTVLSVLRQDGPSPVTGVARRLGLSSNTVSPLLKRLEAQGLLTRRRSVGDERTVLVELTDAGRRLGAEVDDVPAQITAASGLDEGQQAELVGTLHRLSATLREGVERTAPEG</sequence>
<evidence type="ECO:0000256" key="5">
    <source>
        <dbReference type="ARBA" id="ARBA00023163"/>
    </source>
</evidence>
<keyword evidence="2" id="KW-0963">Cytoplasm</keyword>
<dbReference type="CDD" id="cd00090">
    <property type="entry name" value="HTH_ARSR"/>
    <property type="match status" value="1"/>
</dbReference>
<evidence type="ECO:0000256" key="2">
    <source>
        <dbReference type="ARBA" id="ARBA00022490"/>
    </source>
</evidence>
<name>A0ABU8RFS6_9ACTN</name>
<evidence type="ECO:0000256" key="1">
    <source>
        <dbReference type="ARBA" id="ARBA00004496"/>
    </source>
</evidence>
<dbReference type="InterPro" id="IPR036390">
    <property type="entry name" value="WH_DNA-bd_sf"/>
</dbReference>
<keyword evidence="4" id="KW-0238">DNA-binding</keyword>
<keyword evidence="3" id="KW-0805">Transcription regulation</keyword>
<dbReference type="RefSeq" id="WP_339573267.1">
    <property type="nucleotide sequence ID" value="NZ_JBBIAA010000001.1"/>
</dbReference>
<reference evidence="7 8" key="1">
    <citation type="journal article" date="2017" name="Int. J. Syst. Evol. Microbiol.">
        <title>Pseudokineococcus basanitobsidens sp. nov., isolated from volcanic rock.</title>
        <authorList>
            <person name="Lee D.W."/>
            <person name="Park M.Y."/>
            <person name="Kim J.J."/>
            <person name="Kim B.S."/>
        </authorList>
    </citation>
    <scope>NUCLEOTIDE SEQUENCE [LARGE SCALE GENOMIC DNA]</scope>
    <source>
        <strain evidence="7 8">DSM 103726</strain>
    </source>
</reference>
<evidence type="ECO:0000259" key="6">
    <source>
        <dbReference type="PROSITE" id="PS50995"/>
    </source>
</evidence>
<dbReference type="InterPro" id="IPR011991">
    <property type="entry name" value="ArsR-like_HTH"/>
</dbReference>
<dbReference type="PROSITE" id="PS50995">
    <property type="entry name" value="HTH_MARR_2"/>
    <property type="match status" value="1"/>
</dbReference>
<evidence type="ECO:0000256" key="4">
    <source>
        <dbReference type="ARBA" id="ARBA00023125"/>
    </source>
</evidence>
<organism evidence="7 8">
    <name type="scientific">Pseudokineococcus basanitobsidens</name>
    <dbReference type="NCBI Taxonomy" id="1926649"/>
    <lineage>
        <taxon>Bacteria</taxon>
        <taxon>Bacillati</taxon>
        <taxon>Actinomycetota</taxon>
        <taxon>Actinomycetes</taxon>
        <taxon>Kineosporiales</taxon>
        <taxon>Kineosporiaceae</taxon>
        <taxon>Pseudokineococcus</taxon>
    </lineage>
</organism>
<feature type="domain" description="HTH marR-type" evidence="6">
    <location>
        <begin position="16"/>
        <end position="146"/>
    </location>
</feature>
<comment type="subcellular location">
    <subcellularLocation>
        <location evidence="1">Cytoplasm</location>
    </subcellularLocation>
</comment>
<dbReference type="InterPro" id="IPR055166">
    <property type="entry name" value="Transc_reg_Sar_Rot_HTH"/>
</dbReference>